<protein>
    <submittedName>
        <fullName evidence="1">Uncharacterized protein</fullName>
    </submittedName>
</protein>
<sequence length="258" mass="28844">MHSLLFNIFSTADTSCPLGRVDFSSLSQQALMEIFIQNVKYTATFKDSSESFLDIEKWPGLKLNEDGQVVEIYFAFAIALGGSVDFEAIPSTATRIGVAHANCSGEIPWGKLFNDVRYFAVDSNAFYGTIDLTIMPRNLIGLFCSINKFSGTLNFAKLPEKLAMLDVSTNELSGTIDLRRVQNMISSFTEQHLEYEQNNRDPPSDMPFGCSFQDNTFHGDVLVNDNELVAEVCPFWKNSCSHVVDADGRRKRIYNDAP</sequence>
<organism evidence="1">
    <name type="scientific">Paramoeba aestuarina</name>
    <dbReference type="NCBI Taxonomy" id="180227"/>
    <lineage>
        <taxon>Eukaryota</taxon>
        <taxon>Amoebozoa</taxon>
        <taxon>Discosea</taxon>
        <taxon>Flabellinia</taxon>
        <taxon>Dactylopodida</taxon>
        <taxon>Paramoebidae</taxon>
        <taxon>Paramoeba</taxon>
    </lineage>
</organism>
<gene>
    <name evidence="1" type="ORF">NAES01612_LOCUS14008</name>
</gene>
<dbReference type="EMBL" id="HBKR01021554">
    <property type="protein sequence ID" value="CAE2311336.1"/>
    <property type="molecule type" value="Transcribed_RNA"/>
</dbReference>
<name>A0A7S4L0J4_9EUKA</name>
<dbReference type="InterPro" id="IPR032675">
    <property type="entry name" value="LRR_dom_sf"/>
</dbReference>
<dbReference type="Gene3D" id="3.80.10.10">
    <property type="entry name" value="Ribonuclease Inhibitor"/>
    <property type="match status" value="1"/>
</dbReference>
<proteinExistence type="predicted"/>
<reference evidence="1" key="1">
    <citation type="submission" date="2021-01" db="EMBL/GenBank/DDBJ databases">
        <authorList>
            <person name="Corre E."/>
            <person name="Pelletier E."/>
            <person name="Niang G."/>
            <person name="Scheremetjew M."/>
            <person name="Finn R."/>
            <person name="Kale V."/>
            <person name="Holt S."/>
            <person name="Cochrane G."/>
            <person name="Meng A."/>
            <person name="Brown T."/>
            <person name="Cohen L."/>
        </authorList>
    </citation>
    <scope>NUCLEOTIDE SEQUENCE</scope>
    <source>
        <strain evidence="1">SoJaBio B1-5/56/2</strain>
    </source>
</reference>
<accession>A0A7S4L0J4</accession>
<evidence type="ECO:0000313" key="1">
    <source>
        <dbReference type="EMBL" id="CAE2311336.1"/>
    </source>
</evidence>
<dbReference type="AlphaFoldDB" id="A0A7S4L0J4"/>